<gene>
    <name evidence="2" type="ORF">M9Y10_023677</name>
</gene>
<keyword evidence="3" id="KW-1185">Reference proteome</keyword>
<organism evidence="2 3">
    <name type="scientific">Tritrichomonas musculus</name>
    <dbReference type="NCBI Taxonomy" id="1915356"/>
    <lineage>
        <taxon>Eukaryota</taxon>
        <taxon>Metamonada</taxon>
        <taxon>Parabasalia</taxon>
        <taxon>Tritrichomonadida</taxon>
        <taxon>Tritrichomonadidae</taxon>
        <taxon>Tritrichomonas</taxon>
    </lineage>
</organism>
<evidence type="ECO:0000313" key="2">
    <source>
        <dbReference type="EMBL" id="KAK8895235.1"/>
    </source>
</evidence>
<evidence type="ECO:0000313" key="3">
    <source>
        <dbReference type="Proteomes" id="UP001470230"/>
    </source>
</evidence>
<dbReference type="Gene3D" id="3.40.50.300">
    <property type="entry name" value="P-loop containing nucleotide triphosphate hydrolases"/>
    <property type="match status" value="1"/>
</dbReference>
<evidence type="ECO:0000256" key="1">
    <source>
        <dbReference type="SAM" id="MobiDB-lite"/>
    </source>
</evidence>
<sequence>MAKVNPELRKHILITKVDMVNKKCQVKTSKQAIVFGNTGSGKTSLSCVMTGKNVKVVDDDGEIVLQYEGISSGNVSETEIPGIMVDELNDFTIVDTPGYDDTKGYLQEIKGAFSTHDVLCSSKKEANAKILIVVRAGEIGSKRSKGVQDLLARFDSMFPNLTESEKNAVGLVITCEEMGKPVNEYIKKLNRKDSTQITKKWCEYFINHPEQQFVFPAATEDMENKTFDFDDKNRLKEFIQKGQFIVPHPNLSLGKDSILYLENGFLSHTSDLLNEADKIVKCITDIYKQITKGEDLNKWSNKIKNISQMKISSPGILLDLIQNNFSDNKSKFVDSIEKLEDLDALHSFFVDVLKINDDKIDDEIKKPIDNKITKLISEFNTYKDSINKKELAERMEKAKEEAERQKQEEENRRKREVAEERRRRYEAEQESRRIREEENRRRREEENRRRIEAENQRMREEEKLRQKFQNDNDIIGKPVHEKTKPKLDSGKVFYIDEDEKEGICYHLTESRMFIESNSVMVDSNPYNVIRPSQKYKSKSVENTYLKFNFIRRKVKIDKLRIQNTRNDKYCLINFEVLGSNDNIKWDKLMYHHESDGTTPREAYATWYTIYHPNVDDYKLYYQYIKIEQTGPSYNCSGMHFLEIDEIEFFGKYSEPRSLK</sequence>
<feature type="region of interest" description="Disordered" evidence="1">
    <location>
        <begin position="397"/>
        <end position="448"/>
    </location>
</feature>
<evidence type="ECO:0008006" key="4">
    <source>
        <dbReference type="Google" id="ProtNLM"/>
    </source>
</evidence>
<name>A0ABR2KYZ8_9EUKA</name>
<reference evidence="2 3" key="1">
    <citation type="submission" date="2024-04" db="EMBL/GenBank/DDBJ databases">
        <title>Tritrichomonas musculus Genome.</title>
        <authorList>
            <person name="Alves-Ferreira E."/>
            <person name="Grigg M."/>
            <person name="Lorenzi H."/>
            <person name="Galac M."/>
        </authorList>
    </citation>
    <scope>NUCLEOTIDE SEQUENCE [LARGE SCALE GENOMIC DNA]</scope>
    <source>
        <strain evidence="2 3">EAF2021</strain>
    </source>
</reference>
<proteinExistence type="predicted"/>
<dbReference type="EMBL" id="JAPFFF010000003">
    <property type="protein sequence ID" value="KAK8895235.1"/>
    <property type="molecule type" value="Genomic_DNA"/>
</dbReference>
<dbReference type="InterPro" id="IPR008979">
    <property type="entry name" value="Galactose-bd-like_sf"/>
</dbReference>
<protein>
    <recommendedName>
        <fullName evidence="4">AIG1-type G domain-containing protein</fullName>
    </recommendedName>
</protein>
<dbReference type="SUPFAM" id="SSF49785">
    <property type="entry name" value="Galactose-binding domain-like"/>
    <property type="match status" value="1"/>
</dbReference>
<dbReference type="InterPro" id="IPR027417">
    <property type="entry name" value="P-loop_NTPase"/>
</dbReference>
<dbReference type="SUPFAM" id="SSF52540">
    <property type="entry name" value="P-loop containing nucleoside triphosphate hydrolases"/>
    <property type="match status" value="1"/>
</dbReference>
<comment type="caution">
    <text evidence="2">The sequence shown here is derived from an EMBL/GenBank/DDBJ whole genome shotgun (WGS) entry which is preliminary data.</text>
</comment>
<accession>A0ABR2KYZ8</accession>
<dbReference type="Gene3D" id="2.60.120.260">
    <property type="entry name" value="Galactose-binding domain-like"/>
    <property type="match status" value="1"/>
</dbReference>
<dbReference type="Proteomes" id="UP001470230">
    <property type="component" value="Unassembled WGS sequence"/>
</dbReference>